<evidence type="ECO:0000259" key="1">
    <source>
        <dbReference type="SMART" id="SM00464"/>
    </source>
</evidence>
<dbReference type="PANTHER" id="PTHR46732:SF8">
    <property type="entry name" value="ATP-DEPENDENT PROTEASE LA (LON) DOMAIN PROTEIN"/>
    <property type="match status" value="1"/>
</dbReference>
<dbReference type="InterPro" id="IPR046336">
    <property type="entry name" value="Lon_prtase_N_sf"/>
</dbReference>
<dbReference type="Proteomes" id="UP000535589">
    <property type="component" value="Unassembled WGS sequence"/>
</dbReference>
<evidence type="ECO:0000313" key="3">
    <source>
        <dbReference type="Proteomes" id="UP000535589"/>
    </source>
</evidence>
<evidence type="ECO:0000313" key="2">
    <source>
        <dbReference type="EMBL" id="NLS13118.1"/>
    </source>
</evidence>
<keyword evidence="2" id="KW-0645">Protease</keyword>
<sequence>MSQLMLFPLSSTVLPGGRMKLRIFEPRYRRLVRDCCERDTSFGMCLVDKDTKTGETQLSHFGTMCRIIDFELLDDGLLGITVVGEQRFQINHIEVESDGLRVADVELLQNWAPTPFSPQDKSLSQHLKRVYGEFPVIAELYADCHFDDATWVAQRWMEILPLSKPLYEALVSSGDCQNAVAFLRHTIEEPQQTPS</sequence>
<accession>A0A7X8YGL7</accession>
<proteinExistence type="predicted"/>
<dbReference type="Pfam" id="PF02190">
    <property type="entry name" value="LON_substr_bdg"/>
    <property type="match status" value="1"/>
</dbReference>
<dbReference type="InterPro" id="IPR015947">
    <property type="entry name" value="PUA-like_sf"/>
</dbReference>
<organism evidence="2 3">
    <name type="scientific">Vibrio agarilyticus</name>
    <dbReference type="NCBI Taxonomy" id="2726741"/>
    <lineage>
        <taxon>Bacteria</taxon>
        <taxon>Pseudomonadati</taxon>
        <taxon>Pseudomonadota</taxon>
        <taxon>Gammaproteobacteria</taxon>
        <taxon>Vibrionales</taxon>
        <taxon>Vibrionaceae</taxon>
        <taxon>Vibrio</taxon>
    </lineage>
</organism>
<feature type="domain" description="Lon N-terminal" evidence="1">
    <location>
        <begin position="3"/>
        <end position="192"/>
    </location>
</feature>
<dbReference type="PANTHER" id="PTHR46732">
    <property type="entry name" value="ATP-DEPENDENT PROTEASE LA (LON) DOMAIN PROTEIN"/>
    <property type="match status" value="1"/>
</dbReference>
<gene>
    <name evidence="2" type="ORF">HGP28_09475</name>
</gene>
<dbReference type="GO" id="GO:0006508">
    <property type="term" value="P:proteolysis"/>
    <property type="evidence" value="ECO:0007669"/>
    <property type="project" value="UniProtKB-KW"/>
</dbReference>
<dbReference type="Gene3D" id="2.30.130.40">
    <property type="entry name" value="LON domain-like"/>
    <property type="match status" value="1"/>
</dbReference>
<dbReference type="Gene3D" id="1.10.4060.10">
    <property type="entry name" value="BPP1347 like domain"/>
    <property type="match status" value="1"/>
</dbReference>
<keyword evidence="2" id="KW-0378">Hydrolase</keyword>
<reference evidence="2 3" key="1">
    <citation type="submission" date="2020-04" db="EMBL/GenBank/DDBJ databases">
        <title>Vibrio sp. SM6, a novel species isolated from seawater.</title>
        <authorList>
            <person name="Wang X."/>
        </authorList>
    </citation>
    <scope>NUCLEOTIDE SEQUENCE [LARGE SCALE GENOMIC DNA]</scope>
    <source>
        <strain evidence="2 3">SM6</strain>
    </source>
</reference>
<dbReference type="SUPFAM" id="SSF88697">
    <property type="entry name" value="PUA domain-like"/>
    <property type="match status" value="1"/>
</dbReference>
<dbReference type="SMART" id="SM00464">
    <property type="entry name" value="LON"/>
    <property type="match status" value="1"/>
</dbReference>
<dbReference type="GO" id="GO:0008233">
    <property type="term" value="F:peptidase activity"/>
    <property type="evidence" value="ECO:0007669"/>
    <property type="project" value="UniProtKB-KW"/>
</dbReference>
<keyword evidence="3" id="KW-1185">Reference proteome</keyword>
<dbReference type="AlphaFoldDB" id="A0A7X8YGL7"/>
<protein>
    <submittedName>
        <fullName evidence="2">ATP-dependent protease</fullName>
    </submittedName>
</protein>
<dbReference type="EMBL" id="JABAIK010000008">
    <property type="protein sequence ID" value="NLS13118.1"/>
    <property type="molecule type" value="Genomic_DNA"/>
</dbReference>
<dbReference type="RefSeq" id="WP_168836216.1">
    <property type="nucleotide sequence ID" value="NZ_JABAIK010000008.1"/>
</dbReference>
<name>A0A7X8YGL7_9VIBR</name>
<dbReference type="InterPro" id="IPR003111">
    <property type="entry name" value="Lon_prtase_N"/>
</dbReference>
<comment type="caution">
    <text evidence="2">The sequence shown here is derived from an EMBL/GenBank/DDBJ whole genome shotgun (WGS) entry which is preliminary data.</text>
</comment>